<reference evidence="2 3" key="1">
    <citation type="submission" date="2013-11" db="EMBL/GenBank/DDBJ databases">
        <title>Genome sequencing of Stegodyphus mimosarum.</title>
        <authorList>
            <person name="Bechsgaard J."/>
        </authorList>
    </citation>
    <scope>NUCLEOTIDE SEQUENCE [LARGE SCALE GENOMIC DNA]</scope>
</reference>
<name>A0A087UBJ9_STEMI</name>
<evidence type="ECO:0000259" key="1">
    <source>
        <dbReference type="Pfam" id="PF13843"/>
    </source>
</evidence>
<sequence>MQDTGPSQALEITWEKREEALVNPEFSDRTGPSVEVLSMEDKSLIEPFLFLFEMTLMETIVFQTNLYATQKKKPFNSLNLSEFLKFLGINLLMGIKRIPSYRDYLLVLCTRNA</sequence>
<feature type="domain" description="PiggyBac transposable element-derived protein" evidence="1">
    <location>
        <begin position="48"/>
        <end position="104"/>
    </location>
</feature>
<dbReference type="AlphaFoldDB" id="A0A087UBJ9"/>
<evidence type="ECO:0000313" key="3">
    <source>
        <dbReference type="Proteomes" id="UP000054359"/>
    </source>
</evidence>
<gene>
    <name evidence="2" type="ORF">X975_04463</name>
</gene>
<accession>A0A087UBJ9</accession>
<dbReference type="Proteomes" id="UP000054359">
    <property type="component" value="Unassembled WGS sequence"/>
</dbReference>
<dbReference type="Pfam" id="PF13843">
    <property type="entry name" value="DDE_Tnp_1_7"/>
    <property type="match status" value="1"/>
</dbReference>
<organism evidence="2 3">
    <name type="scientific">Stegodyphus mimosarum</name>
    <name type="common">African social velvet spider</name>
    <dbReference type="NCBI Taxonomy" id="407821"/>
    <lineage>
        <taxon>Eukaryota</taxon>
        <taxon>Metazoa</taxon>
        <taxon>Ecdysozoa</taxon>
        <taxon>Arthropoda</taxon>
        <taxon>Chelicerata</taxon>
        <taxon>Arachnida</taxon>
        <taxon>Araneae</taxon>
        <taxon>Araneomorphae</taxon>
        <taxon>Entelegynae</taxon>
        <taxon>Eresoidea</taxon>
        <taxon>Eresidae</taxon>
        <taxon>Stegodyphus</taxon>
    </lineage>
</organism>
<dbReference type="InterPro" id="IPR029526">
    <property type="entry name" value="PGBD"/>
</dbReference>
<feature type="non-terminal residue" evidence="2">
    <location>
        <position position="113"/>
    </location>
</feature>
<dbReference type="EMBL" id="KK119100">
    <property type="protein sequence ID" value="KFM74738.1"/>
    <property type="molecule type" value="Genomic_DNA"/>
</dbReference>
<dbReference type="OrthoDB" id="6781365at2759"/>
<proteinExistence type="predicted"/>
<protein>
    <recommendedName>
        <fullName evidence="1">PiggyBac transposable element-derived protein domain-containing protein</fullName>
    </recommendedName>
</protein>
<evidence type="ECO:0000313" key="2">
    <source>
        <dbReference type="EMBL" id="KFM74738.1"/>
    </source>
</evidence>
<keyword evidence="3" id="KW-1185">Reference proteome</keyword>